<dbReference type="HOGENOM" id="CLU_3256570_0_0_6"/>
<sequence length="42" mass="4976">MFFKTTKSSQLVLALGHTDALKNLDHPRIKNRTLFYQNKRDK</sequence>
<gene>
    <name evidence="1" type="ORF">OU5_0878</name>
</gene>
<evidence type="ECO:0000313" key="2">
    <source>
        <dbReference type="Proteomes" id="UP000026913"/>
    </source>
</evidence>
<evidence type="ECO:0000313" key="1">
    <source>
        <dbReference type="EMBL" id="AHZ67957.1"/>
    </source>
</evidence>
<dbReference type="EMBL" id="CP005960">
    <property type="protein sequence ID" value="AHZ67957.1"/>
    <property type="molecule type" value="Genomic_DNA"/>
</dbReference>
<dbReference type="AlphaFoldDB" id="A0A024E574"/>
<protein>
    <submittedName>
        <fullName evidence="1">Uncharacterized protein</fullName>
    </submittedName>
</protein>
<proteinExistence type="predicted"/>
<reference evidence="1 2" key="1">
    <citation type="journal article" date="2012" name="J. Bacteriol.">
        <title>Genome sequence of cold-adapted Pseudomonas mandelii strain JR-1.</title>
        <authorList>
            <person name="Jang S.H."/>
            <person name="Kim J."/>
            <person name="Kim J."/>
            <person name="Hong S."/>
            <person name="Lee C."/>
        </authorList>
    </citation>
    <scope>NUCLEOTIDE SEQUENCE [LARGE SCALE GENOMIC DNA]</scope>
    <source>
        <strain evidence="1 2">JR-1</strain>
    </source>
</reference>
<organism evidence="1 2">
    <name type="scientific">Pseudomonas mandelii JR-1</name>
    <dbReference type="NCBI Taxonomy" id="1147786"/>
    <lineage>
        <taxon>Bacteria</taxon>
        <taxon>Pseudomonadati</taxon>
        <taxon>Pseudomonadota</taxon>
        <taxon>Gammaproteobacteria</taxon>
        <taxon>Pseudomonadales</taxon>
        <taxon>Pseudomonadaceae</taxon>
        <taxon>Pseudomonas</taxon>
    </lineage>
</organism>
<accession>A0A024E574</accession>
<dbReference type="KEGG" id="pman:OU5_0878"/>
<dbReference type="Proteomes" id="UP000026913">
    <property type="component" value="Chromosome"/>
</dbReference>
<name>A0A024E574_9PSED</name>